<comment type="caution">
    <text evidence="2">The sequence shown here is derived from an EMBL/GenBank/DDBJ whole genome shotgun (WGS) entry which is preliminary data.</text>
</comment>
<dbReference type="AlphaFoldDB" id="A0A3D8I859"/>
<keyword evidence="1" id="KW-0732">Signal</keyword>
<organism evidence="2 3">
    <name type="scientific">Helicobacter didelphidarum</name>
    <dbReference type="NCBI Taxonomy" id="2040648"/>
    <lineage>
        <taxon>Bacteria</taxon>
        <taxon>Pseudomonadati</taxon>
        <taxon>Campylobacterota</taxon>
        <taxon>Epsilonproteobacteria</taxon>
        <taxon>Campylobacterales</taxon>
        <taxon>Helicobacteraceae</taxon>
        <taxon>Helicobacter</taxon>
    </lineage>
</organism>
<feature type="chain" id="PRO_5017598181" description="Toxin-antitoxin system YwqK family antitoxin" evidence="1">
    <location>
        <begin position="21"/>
        <end position="261"/>
    </location>
</feature>
<feature type="signal peptide" evidence="1">
    <location>
        <begin position="1"/>
        <end position="20"/>
    </location>
</feature>
<evidence type="ECO:0000313" key="3">
    <source>
        <dbReference type="Proteomes" id="UP000256379"/>
    </source>
</evidence>
<name>A0A3D8I859_9HELI</name>
<proteinExistence type="predicted"/>
<dbReference type="Pfam" id="PF07661">
    <property type="entry name" value="MORN_2"/>
    <property type="match status" value="4"/>
</dbReference>
<evidence type="ECO:0008006" key="4">
    <source>
        <dbReference type="Google" id="ProtNLM"/>
    </source>
</evidence>
<reference evidence="2 3" key="1">
    <citation type="submission" date="2018-04" db="EMBL/GenBank/DDBJ databases">
        <title>Novel Campyloabacter and Helicobacter Species and Strains.</title>
        <authorList>
            <person name="Mannion A.J."/>
            <person name="Shen Z."/>
            <person name="Fox J.G."/>
        </authorList>
    </citation>
    <scope>NUCLEOTIDE SEQUENCE [LARGE SCALE GENOMIC DNA]</scope>
    <source>
        <strain evidence="2 3">MIT 17-337</strain>
    </source>
</reference>
<dbReference type="Gene3D" id="2.20.110.10">
    <property type="entry name" value="Histone H3 K4-specific methyltransferase SET7/9 N-terminal domain"/>
    <property type="match status" value="2"/>
</dbReference>
<dbReference type="OrthoDB" id="5325647at2"/>
<dbReference type="SUPFAM" id="SSF82185">
    <property type="entry name" value="Histone H3 K4-specific methyltransferase SET7/9 N-terminal domain"/>
    <property type="match status" value="1"/>
</dbReference>
<dbReference type="Proteomes" id="UP000256379">
    <property type="component" value="Unassembled WGS sequence"/>
</dbReference>
<evidence type="ECO:0000313" key="2">
    <source>
        <dbReference type="EMBL" id="RDU61287.1"/>
    </source>
</evidence>
<gene>
    <name evidence="2" type="ORF">CQA53_10375</name>
</gene>
<sequence>MMKKLAFIALCAMISVYFVGCGINEDSIPTPSSEDYSHLPECQNEEDRINGCLWIYSDESGKFRTETPIKNGEANGIGRSYLYGHTLCETQFVDSIPVSAALCFDMRGNPKNGVVKEYHENGNLAYEVEFKNGKVQGVEKTYHTNGKLRFHVSYKNGKKNGVEKVYGENGKLSMETPYKNNKRDGIEKSYYVDGDIMQETSYKYGKKNGVEKLYDEHGLLHLSIVYENDKAISGTCGNGKTIDSQKLSEFDRWNTNKLGCD</sequence>
<keyword evidence="3" id="KW-1185">Reference proteome</keyword>
<protein>
    <recommendedName>
        <fullName evidence="4">Toxin-antitoxin system YwqK family antitoxin</fullName>
    </recommendedName>
</protein>
<evidence type="ECO:0000256" key="1">
    <source>
        <dbReference type="SAM" id="SignalP"/>
    </source>
</evidence>
<dbReference type="EMBL" id="NXLQ01000064">
    <property type="protein sequence ID" value="RDU61287.1"/>
    <property type="molecule type" value="Genomic_DNA"/>
</dbReference>
<accession>A0A3D8I859</accession>
<dbReference type="InterPro" id="IPR011652">
    <property type="entry name" value="MORN_2"/>
</dbReference>